<evidence type="ECO:0000256" key="5">
    <source>
        <dbReference type="SAM" id="MobiDB-lite"/>
    </source>
</evidence>
<feature type="region of interest" description="Disordered" evidence="5">
    <location>
        <begin position="419"/>
        <end position="442"/>
    </location>
</feature>
<dbReference type="AlphaFoldDB" id="A0A0W8DQR6"/>
<evidence type="ECO:0000259" key="6">
    <source>
        <dbReference type="PROSITE" id="PS51914"/>
    </source>
</evidence>
<evidence type="ECO:0000256" key="2">
    <source>
        <dbReference type="ARBA" id="ARBA00022729"/>
    </source>
</evidence>
<dbReference type="Pfam" id="PF12999">
    <property type="entry name" value="PRKCSH-like"/>
    <property type="match status" value="1"/>
</dbReference>
<protein>
    <recommendedName>
        <fullName evidence="1">Glucosidase 2 subunit beta</fullName>
    </recommendedName>
</protein>
<keyword evidence="3" id="KW-0256">Endoplasmic reticulum</keyword>
<dbReference type="InterPro" id="IPR028146">
    <property type="entry name" value="PRKCSH_N"/>
</dbReference>
<gene>
    <name evidence="7" type="ORF">AM588_10011175</name>
</gene>
<proteinExistence type="predicted"/>
<dbReference type="Pfam" id="PF13015">
    <property type="entry name" value="PRKCSH_1"/>
    <property type="match status" value="1"/>
</dbReference>
<evidence type="ECO:0000256" key="3">
    <source>
        <dbReference type="ARBA" id="ARBA00022824"/>
    </source>
</evidence>
<feature type="domain" description="MRH" evidence="6">
    <location>
        <begin position="572"/>
        <end position="668"/>
    </location>
</feature>
<accession>A0A0W8DQR6</accession>
<organism evidence="7 8">
    <name type="scientific">Phytophthora nicotianae</name>
    <name type="common">Potato buckeye rot agent</name>
    <name type="synonym">Phytophthora parasitica</name>
    <dbReference type="NCBI Taxonomy" id="4792"/>
    <lineage>
        <taxon>Eukaryota</taxon>
        <taxon>Sar</taxon>
        <taxon>Stramenopiles</taxon>
        <taxon>Oomycota</taxon>
        <taxon>Peronosporomycetes</taxon>
        <taxon>Peronosporales</taxon>
        <taxon>Peronosporaceae</taxon>
        <taxon>Phytophthora</taxon>
    </lineage>
</organism>
<dbReference type="PANTHER" id="PTHR12630:SF1">
    <property type="entry name" value="GLUCOSIDASE 2 SUBUNIT BETA"/>
    <property type="match status" value="1"/>
</dbReference>
<reference evidence="7 8" key="1">
    <citation type="submission" date="2015-11" db="EMBL/GenBank/DDBJ databases">
        <title>Genomes and virulence difference between two physiological races of Phytophthora nicotianae.</title>
        <authorList>
            <person name="Liu H."/>
            <person name="Ma X."/>
            <person name="Yu H."/>
            <person name="Fang D."/>
            <person name="Li Y."/>
            <person name="Wang X."/>
            <person name="Wang W."/>
            <person name="Dong Y."/>
            <person name="Xiao B."/>
        </authorList>
    </citation>
    <scope>NUCLEOTIDE SEQUENCE [LARGE SCALE GENOMIC DNA]</scope>
    <source>
        <strain evidence="8">race 1</strain>
    </source>
</reference>
<dbReference type="Pfam" id="PF14825">
    <property type="entry name" value="CFAP77"/>
    <property type="match status" value="1"/>
</dbReference>
<dbReference type="SUPFAM" id="SSF50911">
    <property type="entry name" value="Mannose 6-phosphate receptor domain"/>
    <property type="match status" value="1"/>
</dbReference>
<comment type="caution">
    <text evidence="7">The sequence shown here is derived from an EMBL/GenBank/DDBJ whole genome shotgun (WGS) entry which is preliminary data.</text>
</comment>
<dbReference type="GO" id="GO:0017177">
    <property type="term" value="C:glucosidase II complex"/>
    <property type="evidence" value="ECO:0007669"/>
    <property type="project" value="TreeGrafter"/>
</dbReference>
<keyword evidence="4" id="KW-1015">Disulfide bond</keyword>
<keyword evidence="2" id="KW-0732">Signal</keyword>
<dbReference type="Proteomes" id="UP000054636">
    <property type="component" value="Unassembled WGS sequence"/>
</dbReference>
<name>A0A0W8DQR6_PHYNI</name>
<dbReference type="Gene3D" id="2.70.130.10">
    <property type="entry name" value="Mannose-6-phosphate receptor binding domain"/>
    <property type="match status" value="1"/>
</dbReference>
<feature type="compositionally biased region" description="Basic and acidic residues" evidence="5">
    <location>
        <begin position="419"/>
        <end position="432"/>
    </location>
</feature>
<dbReference type="InterPro" id="IPR036607">
    <property type="entry name" value="PRKCSH"/>
</dbReference>
<sequence length="685" mass="77387">MTKDLHPLSMRRTMVKSTIGHVQRTTYDLPDAKNPNHVYGYEIPRDPENAGQVIGKWVQATPSPATTTGRSFIETNRQAIIHGYANEHPGIVVKPAAKCKGGFVPTNDTIYGIKSKESEDIWGLVQARYTSFSNDDAYYPDLGSMKTRGKLPLPRETRCSVGKDIRNYPRASPRDPFKMSKFKAVGPTMYTQPNARKQEPTEEEEYQNWRRQHDALAAAPSATWPDPRCLVYLLLLGSDPRRCPSDEATYLSAEFSCVVNGKVTNLPISRVNDEFCDCDDGRDEPGTAACSHLISAQFHCENDGFFPGKIHTSRIHDGICDCCDGSDEEINGKSSCPNTCAVAANKHRKEAEQRLVVVKAGFDKRQATITREIAEYFNGAQEAETATQKELAGLKLLKDRVTVHKDREELKEKKYRMEAARQKQAEGHENGETSKQQFSDAKEKEAVEALEFEGLDSVRVADDDVPVNSEEDERASEVLNSRRETVKSLIELPDGTRVPLADYLRMNHNKQAPTKKFPKLDDELKLPVAESLRKVLREIDAGIAKLEKEQNDKREAAKMDYGPDRAYFALKDKCIEKRIEKYLYKFCAFQEIKQDHTKLGKWDGWALDNDKVDHTKMRYSKGQRCYKGPERSVLAHLECGEEDELLSVDEPSTCVYEMAVRSPLACTTEILTKAEEDVAFWTRAH</sequence>
<evidence type="ECO:0000313" key="8">
    <source>
        <dbReference type="Proteomes" id="UP000054636"/>
    </source>
</evidence>
<evidence type="ECO:0000313" key="7">
    <source>
        <dbReference type="EMBL" id="KUF98540.1"/>
    </source>
</evidence>
<evidence type="ECO:0000256" key="1">
    <source>
        <dbReference type="ARBA" id="ARBA00022387"/>
    </source>
</evidence>
<dbReference type="InterPro" id="IPR039794">
    <property type="entry name" value="Gtb1-like"/>
</dbReference>
<dbReference type="EMBL" id="LNFP01000065">
    <property type="protein sequence ID" value="KUF98540.1"/>
    <property type="molecule type" value="Genomic_DNA"/>
</dbReference>
<dbReference type="InterPro" id="IPR009011">
    <property type="entry name" value="Man6P_isomerase_rcpt-bd_dom_sf"/>
</dbReference>
<evidence type="ECO:0000256" key="4">
    <source>
        <dbReference type="ARBA" id="ARBA00023157"/>
    </source>
</evidence>
<dbReference type="PROSITE" id="PS51914">
    <property type="entry name" value="MRH"/>
    <property type="match status" value="1"/>
</dbReference>
<dbReference type="InterPro" id="IPR029147">
    <property type="entry name" value="CFAP77"/>
</dbReference>
<dbReference type="InterPro" id="IPR044865">
    <property type="entry name" value="MRH_dom"/>
</dbReference>
<dbReference type="GO" id="GO:0006491">
    <property type="term" value="P:N-glycan processing"/>
    <property type="evidence" value="ECO:0007669"/>
    <property type="project" value="TreeGrafter"/>
</dbReference>
<dbReference type="PANTHER" id="PTHR12630">
    <property type="entry name" value="N-LINKED OLIGOSACCHARIDE PROCESSING"/>
    <property type="match status" value="1"/>
</dbReference>